<dbReference type="GO" id="GO:0005794">
    <property type="term" value="C:Golgi apparatus"/>
    <property type="evidence" value="ECO:0007669"/>
    <property type="project" value="TreeGrafter"/>
</dbReference>
<organism evidence="12 13">
    <name type="scientific">Arabidopsis thaliana x Arabidopsis arenosa</name>
    <dbReference type="NCBI Taxonomy" id="1240361"/>
    <lineage>
        <taxon>Eukaryota</taxon>
        <taxon>Viridiplantae</taxon>
        <taxon>Streptophyta</taxon>
        <taxon>Embryophyta</taxon>
        <taxon>Tracheophyta</taxon>
        <taxon>Spermatophyta</taxon>
        <taxon>Magnoliopsida</taxon>
        <taxon>eudicotyledons</taxon>
        <taxon>Gunneridae</taxon>
        <taxon>Pentapetalae</taxon>
        <taxon>rosids</taxon>
        <taxon>malvids</taxon>
        <taxon>Brassicales</taxon>
        <taxon>Brassicaceae</taxon>
        <taxon>Camelineae</taxon>
        <taxon>Arabidopsis</taxon>
    </lineage>
</organism>
<dbReference type="GO" id="GO:0006612">
    <property type="term" value="P:protein targeting to membrane"/>
    <property type="evidence" value="ECO:0007669"/>
    <property type="project" value="TreeGrafter"/>
</dbReference>
<evidence type="ECO:0000256" key="9">
    <source>
        <dbReference type="ARBA" id="ARBA00023315"/>
    </source>
</evidence>
<comment type="domain">
    <text evidence="10">The DHHC domain is required for palmitoyltransferase activity.</text>
</comment>
<dbReference type="GO" id="GO:0005783">
    <property type="term" value="C:endoplasmic reticulum"/>
    <property type="evidence" value="ECO:0007669"/>
    <property type="project" value="TreeGrafter"/>
</dbReference>
<feature type="transmembrane region" description="Helical" evidence="10">
    <location>
        <begin position="45"/>
        <end position="66"/>
    </location>
</feature>
<dbReference type="PROSITE" id="PS50216">
    <property type="entry name" value="DHHC"/>
    <property type="match status" value="1"/>
</dbReference>
<comment type="subcellular location">
    <subcellularLocation>
        <location evidence="1">Endomembrane system</location>
        <topology evidence="1">Multi-pass membrane protein</topology>
    </subcellularLocation>
</comment>
<evidence type="ECO:0000313" key="13">
    <source>
        <dbReference type="Proteomes" id="UP000694240"/>
    </source>
</evidence>
<dbReference type="PANTHER" id="PTHR22883:SF301">
    <property type="entry name" value="PALMITOYLTRANSFERASE ZDHHC12"/>
    <property type="match status" value="1"/>
</dbReference>
<comment type="catalytic activity">
    <reaction evidence="10">
        <text>L-cysteinyl-[protein] + hexadecanoyl-CoA = S-hexadecanoyl-L-cysteinyl-[protein] + CoA</text>
        <dbReference type="Rhea" id="RHEA:36683"/>
        <dbReference type="Rhea" id="RHEA-COMP:10131"/>
        <dbReference type="Rhea" id="RHEA-COMP:11032"/>
        <dbReference type="ChEBI" id="CHEBI:29950"/>
        <dbReference type="ChEBI" id="CHEBI:57287"/>
        <dbReference type="ChEBI" id="CHEBI:57379"/>
        <dbReference type="ChEBI" id="CHEBI:74151"/>
        <dbReference type="EC" id="2.3.1.225"/>
    </reaction>
</comment>
<keyword evidence="9 10" id="KW-0012">Acyltransferase</keyword>
<dbReference type="AlphaFoldDB" id="A0A8T1XVN5"/>
<keyword evidence="6 10" id="KW-0472">Membrane</keyword>
<feature type="domain" description="Palmitoyltransferase DHHC" evidence="11">
    <location>
        <begin position="128"/>
        <end position="249"/>
    </location>
</feature>
<evidence type="ECO:0000256" key="2">
    <source>
        <dbReference type="ARBA" id="ARBA00008574"/>
    </source>
</evidence>
<dbReference type="EMBL" id="JAEFBK010000013">
    <property type="protein sequence ID" value="KAG7535850.1"/>
    <property type="molecule type" value="Genomic_DNA"/>
</dbReference>
<keyword evidence="4 10" id="KW-0812">Transmembrane</keyword>
<keyword evidence="13" id="KW-1185">Reference proteome</keyword>
<dbReference type="EC" id="2.3.1.225" evidence="10"/>
<gene>
    <name evidence="12" type="ORF">ISN45_Aa08g032290</name>
</gene>
<evidence type="ECO:0000256" key="7">
    <source>
        <dbReference type="ARBA" id="ARBA00023139"/>
    </source>
</evidence>
<sequence>MGVCRPFLRCLSDPVGRSSLVMKLAVVTLHFLFAGFLFLEKAEPVPWWYMVSYCFLFFATLVLYFVTSASSPGYVVDAMRDACAPPTSIQSPSSVFLTVDRGHPVSGGNFPTSWAKLVSDLYPPGTSHRNLTCADCHVEQPPRSKHCHDCDRCVLQFDHHCLWIGTCIGQNNHCKFWWYVCGETALCIWTFILYIDYLDNNNISKSWWKNAIIILLLVILGIFLIFVLVLLLFHSFLIMTNQTTFELVRRRRIPYLRNIPERVHPFSRGMCRNIYKVCCGSDNLEPLPTAYEVEQKARPYTCVDLFKCRCC</sequence>
<keyword evidence="8" id="KW-0449">Lipoprotein</keyword>
<feature type="transmembrane region" description="Helical" evidence="10">
    <location>
        <begin position="207"/>
        <end position="233"/>
    </location>
</feature>
<evidence type="ECO:0000259" key="11">
    <source>
        <dbReference type="Pfam" id="PF01529"/>
    </source>
</evidence>
<evidence type="ECO:0000256" key="1">
    <source>
        <dbReference type="ARBA" id="ARBA00004127"/>
    </source>
</evidence>
<comment type="similarity">
    <text evidence="2 10">Belongs to the DHHC palmitoyltransferase family.</text>
</comment>
<evidence type="ECO:0000256" key="4">
    <source>
        <dbReference type="ARBA" id="ARBA00022692"/>
    </source>
</evidence>
<evidence type="ECO:0000256" key="10">
    <source>
        <dbReference type="RuleBase" id="RU079119"/>
    </source>
</evidence>
<protein>
    <recommendedName>
        <fullName evidence="10">S-acyltransferase</fullName>
        <ecNumber evidence="10">2.3.1.225</ecNumber>
    </recommendedName>
    <alternativeName>
        <fullName evidence="10">Palmitoyltransferase</fullName>
    </alternativeName>
</protein>
<evidence type="ECO:0000313" key="12">
    <source>
        <dbReference type="EMBL" id="KAG7535850.1"/>
    </source>
</evidence>
<dbReference type="InterPro" id="IPR001594">
    <property type="entry name" value="Palmitoyltrfase_DHHC"/>
</dbReference>
<keyword evidence="7" id="KW-0564">Palmitate</keyword>
<evidence type="ECO:0000256" key="3">
    <source>
        <dbReference type="ARBA" id="ARBA00022679"/>
    </source>
</evidence>
<evidence type="ECO:0000256" key="8">
    <source>
        <dbReference type="ARBA" id="ARBA00023288"/>
    </source>
</evidence>
<keyword evidence="3 10" id="KW-0808">Transferase</keyword>
<proteinExistence type="inferred from homology"/>
<accession>A0A8T1XVN5</accession>
<dbReference type="Pfam" id="PF01529">
    <property type="entry name" value="DHHC"/>
    <property type="match status" value="1"/>
</dbReference>
<evidence type="ECO:0000256" key="5">
    <source>
        <dbReference type="ARBA" id="ARBA00022989"/>
    </source>
</evidence>
<reference evidence="12 13" key="1">
    <citation type="submission" date="2020-12" db="EMBL/GenBank/DDBJ databases">
        <title>Concerted genomic and epigenomic changes stabilize Arabidopsis allopolyploids.</title>
        <authorList>
            <person name="Chen Z."/>
        </authorList>
    </citation>
    <scope>NUCLEOTIDE SEQUENCE [LARGE SCALE GENOMIC DNA]</scope>
    <source>
        <strain evidence="12">Allo738</strain>
        <tissue evidence="12">Leaf</tissue>
    </source>
</reference>
<evidence type="ECO:0000256" key="6">
    <source>
        <dbReference type="ARBA" id="ARBA00023136"/>
    </source>
</evidence>
<dbReference type="PANTHER" id="PTHR22883">
    <property type="entry name" value="ZINC FINGER DHHC DOMAIN CONTAINING PROTEIN"/>
    <property type="match status" value="1"/>
</dbReference>
<dbReference type="GO" id="GO:0019706">
    <property type="term" value="F:protein-cysteine S-palmitoyltransferase activity"/>
    <property type="evidence" value="ECO:0007669"/>
    <property type="project" value="UniProtKB-EC"/>
</dbReference>
<feature type="transmembrane region" description="Helical" evidence="10">
    <location>
        <begin position="20"/>
        <end position="39"/>
    </location>
</feature>
<name>A0A8T1XVN5_9BRAS</name>
<dbReference type="InterPro" id="IPR039859">
    <property type="entry name" value="PFA4/ZDH16/20/ERF2-like"/>
</dbReference>
<dbReference type="Proteomes" id="UP000694240">
    <property type="component" value="Chromosome 13"/>
</dbReference>
<comment type="caution">
    <text evidence="12">The sequence shown here is derived from an EMBL/GenBank/DDBJ whole genome shotgun (WGS) entry which is preliminary data.</text>
</comment>
<keyword evidence="5 10" id="KW-1133">Transmembrane helix</keyword>
<feature type="transmembrane region" description="Helical" evidence="10">
    <location>
        <begin position="176"/>
        <end position="195"/>
    </location>
</feature>